<feature type="transmembrane region" description="Helical" evidence="1">
    <location>
        <begin position="6"/>
        <end position="26"/>
    </location>
</feature>
<organism evidence="2 3">
    <name type="scientific">Mycoplasmopsis arginini</name>
    <name type="common">Mycoplasma arginini</name>
    <dbReference type="NCBI Taxonomy" id="2094"/>
    <lineage>
        <taxon>Bacteria</taxon>
        <taxon>Bacillati</taxon>
        <taxon>Mycoplasmatota</taxon>
        <taxon>Mycoplasmoidales</taxon>
        <taxon>Metamycoplasmataceae</taxon>
        <taxon>Mycoplasmopsis</taxon>
    </lineage>
</organism>
<comment type="caution">
    <text evidence="2">The sequence shown here is derived from an EMBL/GenBank/DDBJ whole genome shotgun (WGS) entry which is preliminary data.</text>
</comment>
<sequence>MQGNGQVVVYTLLSVVLLLIIAYIVWKATKNKRAKRKAEKLENKKNAETLALYYDFIITYKHIIDFTKQELNKFVEKETLYKMGQIKEGARRLLLKLINRDDFAFFFKDDEKYGLFVENAELLTITQPNLWEKKINNVLEFFENQYNSIPEEKRNNNLEKITLESIERQFYEEK</sequence>
<evidence type="ECO:0000256" key="1">
    <source>
        <dbReference type="SAM" id="Phobius"/>
    </source>
</evidence>
<name>A0AA43QWU8_MYCAR</name>
<evidence type="ECO:0000313" key="3">
    <source>
        <dbReference type="Proteomes" id="UP001162175"/>
    </source>
</evidence>
<reference evidence="2" key="1">
    <citation type="submission" date="2022-11" db="EMBL/GenBank/DDBJ databases">
        <title>Draft genome of Mycoplasma arginini isolated from fly.</title>
        <authorList>
            <person name="Severgnini M."/>
            <person name="Gioia G."/>
            <person name="Cremonesi P."/>
            <person name="Moroni P."/>
            <person name="Addis M.F."/>
            <person name="Castiglioni B."/>
        </authorList>
    </citation>
    <scope>NUCLEOTIDE SEQUENCE</scope>
    <source>
        <strain evidence="2">QMP CG1-1632</strain>
    </source>
</reference>
<dbReference type="EMBL" id="JAPFAR010000086">
    <property type="protein sequence ID" value="MDI3349648.1"/>
    <property type="molecule type" value="Genomic_DNA"/>
</dbReference>
<dbReference type="RefSeq" id="WP_268164675.1">
    <property type="nucleotide sequence ID" value="NZ_JAPFAP010000044.1"/>
</dbReference>
<keyword evidence="1" id="KW-0812">Transmembrane</keyword>
<evidence type="ECO:0000313" key="2">
    <source>
        <dbReference type="EMBL" id="MDI3349648.1"/>
    </source>
</evidence>
<keyword evidence="1" id="KW-0472">Membrane</keyword>
<dbReference type="NCBIfam" id="NF045939">
    <property type="entry name" value="MHJ_0274_fam"/>
    <property type="match status" value="1"/>
</dbReference>
<gene>
    <name evidence="2" type="ORF">DCBHLPFO_00226</name>
</gene>
<dbReference type="Proteomes" id="UP001162175">
    <property type="component" value="Unassembled WGS sequence"/>
</dbReference>
<keyword evidence="1" id="KW-1133">Transmembrane helix</keyword>
<dbReference type="AlphaFoldDB" id="A0AA43QWU8"/>
<proteinExistence type="predicted"/>
<accession>A0AA43QWU8</accession>
<protein>
    <submittedName>
        <fullName evidence="2">Uncharacterized protein</fullName>
    </submittedName>
</protein>